<evidence type="ECO:0000313" key="4">
    <source>
        <dbReference type="Proteomes" id="UP000014680"/>
    </source>
</evidence>
<dbReference type="GeneID" id="14884796"/>
<name>A0A0A1TX55_ENTIV</name>
<dbReference type="EMBL" id="KB207030">
    <property type="protein sequence ID" value="ELP85837.1"/>
    <property type="molecule type" value="Genomic_DNA"/>
</dbReference>
<dbReference type="AlphaFoldDB" id="A0A0A1TX55"/>
<feature type="domain" description="TLDc" evidence="2">
    <location>
        <begin position="167"/>
        <end position="245"/>
    </location>
</feature>
<dbReference type="InterPro" id="IPR006571">
    <property type="entry name" value="TLDc_dom"/>
</dbReference>
<dbReference type="KEGG" id="eiv:EIN_282080"/>
<sequence>MEVRKKETMDTSDDLFFEIVPSADKKDESSSIFYSHRQISELNSNTSPSRLQSPAPSEGIVINMVNKGTINLVGSIKLNTVGDDVVPNLSKNSKSHNSQSCEKLSPIPRKRDFTHSSSKKWLEALTVESDSEITTERTGTGDSFENYLVERVPLKNRHLKKLKEWTGAHKFKIVMNSEIDGFSPDVLTRRVEGKKNIMLLCVSEAGWVFGCFTTTAVSNNQKTHSPNDKNFFVFSLVNPHHTTAIKITPKQIEPSKLTIFPSESHWIFAVQDAFYISVFPNQSYIDKNIEQTFRIPSIVGKELLTGNCAPDTFTTTKMYALEWV</sequence>
<proteinExistence type="predicted"/>
<evidence type="ECO:0000256" key="1">
    <source>
        <dbReference type="SAM" id="MobiDB-lite"/>
    </source>
</evidence>
<feature type="compositionally biased region" description="Polar residues" evidence="1">
    <location>
        <begin position="89"/>
        <end position="102"/>
    </location>
</feature>
<reference evidence="3 4" key="1">
    <citation type="submission" date="2012-10" db="EMBL/GenBank/DDBJ databases">
        <authorList>
            <person name="Zafar N."/>
            <person name="Inman J."/>
            <person name="Hall N."/>
            <person name="Lorenzi H."/>
            <person name="Caler E."/>
        </authorList>
    </citation>
    <scope>NUCLEOTIDE SEQUENCE [LARGE SCALE GENOMIC DNA]</scope>
    <source>
        <strain evidence="3 4">IP1</strain>
    </source>
</reference>
<feature type="region of interest" description="Disordered" evidence="1">
    <location>
        <begin position="89"/>
        <end position="111"/>
    </location>
</feature>
<evidence type="ECO:0000259" key="2">
    <source>
        <dbReference type="Pfam" id="PF07534"/>
    </source>
</evidence>
<keyword evidence="4" id="KW-1185">Reference proteome</keyword>
<protein>
    <recommendedName>
        <fullName evidence="2">TLDc domain-containing protein</fullName>
    </recommendedName>
</protein>
<dbReference type="OMA" id="KLFVIEW"/>
<organism evidence="3 4">
    <name type="scientific">Entamoeba invadens IP1</name>
    <dbReference type="NCBI Taxonomy" id="370355"/>
    <lineage>
        <taxon>Eukaryota</taxon>
        <taxon>Amoebozoa</taxon>
        <taxon>Evosea</taxon>
        <taxon>Archamoebae</taxon>
        <taxon>Mastigamoebida</taxon>
        <taxon>Entamoebidae</taxon>
        <taxon>Entamoeba</taxon>
    </lineage>
</organism>
<accession>A0A0A1TX55</accession>
<dbReference type="RefSeq" id="XP_004185183.1">
    <property type="nucleotide sequence ID" value="XM_004185135.1"/>
</dbReference>
<dbReference type="VEuPathDB" id="AmoebaDB:EIN_282080"/>
<dbReference type="Pfam" id="PF07534">
    <property type="entry name" value="TLD"/>
    <property type="match status" value="1"/>
</dbReference>
<dbReference type="Proteomes" id="UP000014680">
    <property type="component" value="Unassembled WGS sequence"/>
</dbReference>
<gene>
    <name evidence="3" type="ORF">EIN_282080</name>
</gene>
<dbReference type="OrthoDB" id="26750at2759"/>
<evidence type="ECO:0000313" key="3">
    <source>
        <dbReference type="EMBL" id="ELP85837.1"/>
    </source>
</evidence>